<proteinExistence type="predicted"/>
<dbReference type="RefSeq" id="WP_116076623.1">
    <property type="nucleotide sequence ID" value="NZ_CP187630.1"/>
</dbReference>
<comment type="caution">
    <text evidence="3">The sequence shown here is derived from an EMBL/GenBank/DDBJ whole genome shotgun (WGS) entry which is preliminary data.</text>
</comment>
<keyword evidence="1" id="KW-0175">Coiled coil</keyword>
<protein>
    <submittedName>
        <fullName evidence="3">Uncharacterized protein</fullName>
    </submittedName>
</protein>
<evidence type="ECO:0000256" key="2">
    <source>
        <dbReference type="SAM" id="MobiDB-lite"/>
    </source>
</evidence>
<evidence type="ECO:0000313" key="3">
    <source>
        <dbReference type="EMBL" id="RDZ11503.1"/>
    </source>
</evidence>
<gene>
    <name evidence="3" type="ORF">C3744_20800</name>
</gene>
<dbReference type="AlphaFoldDB" id="A0A3D8WXU2"/>
<organism evidence="3 4">
    <name type="scientific">Priestia megaterium</name>
    <name type="common">Bacillus megaterium</name>
    <dbReference type="NCBI Taxonomy" id="1404"/>
    <lineage>
        <taxon>Bacteria</taxon>
        <taxon>Bacillati</taxon>
        <taxon>Bacillota</taxon>
        <taxon>Bacilli</taxon>
        <taxon>Bacillales</taxon>
        <taxon>Bacillaceae</taxon>
        <taxon>Priestia</taxon>
    </lineage>
</organism>
<sequence length="168" mass="19521">MRPTKSVSQMTRKLSKAERKAREEAEAKVVTNLKSKPEPCFPMIFNDEKRAIFDRLSALNENFTEADSISLSMLTISLYRYNELYEVLRTMDVLDERAASLEKRIHAYEKSITAHMNLLCIPLNQRLRLANDMARLAIEEKKLEQMNEQKPQEVNPLLAILEATKHRN</sequence>
<feature type="compositionally biased region" description="Polar residues" evidence="2">
    <location>
        <begin position="1"/>
        <end position="12"/>
    </location>
</feature>
<evidence type="ECO:0000256" key="1">
    <source>
        <dbReference type="SAM" id="Coils"/>
    </source>
</evidence>
<accession>A0A3D8WXU2</accession>
<dbReference type="Proteomes" id="UP000256519">
    <property type="component" value="Unassembled WGS sequence"/>
</dbReference>
<evidence type="ECO:0000313" key="4">
    <source>
        <dbReference type="Proteomes" id="UP000256519"/>
    </source>
</evidence>
<reference evidence="3 4" key="1">
    <citation type="journal article" date="2018" name="Appl. Environ. Microbiol.">
        <title>Antimicrobial susceptibility testing and tentative epidemiological cut-off values of five Bacillus species relevant for use as animal feed additives or for plant protection.</title>
        <authorList>
            <person name="Agerso Y."/>
            <person name="Stuer-Lauridsen B."/>
            <person name="Bjerre K."/>
            <person name="Jensen M.G."/>
            <person name="Johansen E."/>
            <person name="Bennedsen M."/>
            <person name="Brockmann E."/>
            <person name="Nielsen B."/>
        </authorList>
    </citation>
    <scope>NUCLEOTIDE SEQUENCE [LARGE SCALE GENOMIC DNA]</scope>
    <source>
        <strain evidence="3 4">CHCC20162</strain>
    </source>
</reference>
<dbReference type="EMBL" id="PQWM01000028">
    <property type="protein sequence ID" value="RDZ11503.1"/>
    <property type="molecule type" value="Genomic_DNA"/>
</dbReference>
<name>A0A3D8WXU2_PRIMG</name>
<feature type="region of interest" description="Disordered" evidence="2">
    <location>
        <begin position="1"/>
        <end position="22"/>
    </location>
</feature>
<feature type="coiled-coil region" evidence="1">
    <location>
        <begin position="91"/>
        <end position="149"/>
    </location>
</feature>